<gene>
    <name evidence="5" type="ORF">JY651_15755</name>
</gene>
<dbReference type="CDD" id="cd12962">
    <property type="entry name" value="X25_BaPul_like"/>
    <property type="match status" value="2"/>
</dbReference>
<keyword evidence="2" id="KW-0732">Signal</keyword>
<reference evidence="5 6" key="1">
    <citation type="submission" date="2021-02" db="EMBL/GenBank/DDBJ databases">
        <title>De Novo genome assembly of isolated myxobacteria.</title>
        <authorList>
            <person name="Stevens D.C."/>
        </authorList>
    </citation>
    <scope>NUCLEOTIDE SEQUENCE [LARGE SCALE GENOMIC DNA]</scope>
    <source>
        <strain evidence="6">SCPEA02</strain>
    </source>
</reference>
<evidence type="ECO:0000313" key="5">
    <source>
        <dbReference type="EMBL" id="QSQ26293.1"/>
    </source>
</evidence>
<dbReference type="InterPro" id="IPR054409">
    <property type="entry name" value="X25_BaPul-like"/>
</dbReference>
<dbReference type="InterPro" id="IPR032109">
    <property type="entry name" value="Big_3_5"/>
</dbReference>
<feature type="domain" description="Amylopullulanase X25" evidence="4">
    <location>
        <begin position="136"/>
        <end position="227"/>
    </location>
</feature>
<feature type="domain" description="Bacterial Ig-like" evidence="3">
    <location>
        <begin position="434"/>
        <end position="522"/>
    </location>
</feature>
<name>A0ABX7P752_9BACT</name>
<feature type="chain" id="PRO_5045423432" evidence="2">
    <location>
        <begin position="31"/>
        <end position="733"/>
    </location>
</feature>
<accession>A0ABX7P752</accession>
<dbReference type="Pfam" id="PF22058">
    <property type="entry name" value="X25_BaPul_like"/>
    <property type="match status" value="2"/>
</dbReference>
<feature type="region of interest" description="Disordered" evidence="1">
    <location>
        <begin position="498"/>
        <end position="703"/>
    </location>
</feature>
<feature type="compositionally biased region" description="Polar residues" evidence="1">
    <location>
        <begin position="623"/>
        <end position="633"/>
    </location>
</feature>
<feature type="domain" description="Amylopullulanase X25" evidence="4">
    <location>
        <begin position="35"/>
        <end position="127"/>
    </location>
</feature>
<sequence>MHPFRITAPVCLRACAVLLTLLCARAHAQAQPTSVTIVGTFQSELGCPGDWDPACSSTGLELNATDGVWRKLFTVPGGPQEFKVALNGSWDENYGAHAQRDGANLSFSHTEEFIGVKFFYDPVSHWVTNSSLTSIAVLAGSLQSELGCPADWDPACMITWLKDIDGDGVQELRIPSLPAGSYELKVAHHESWDENYGLNGEYNGANIPLFVPAEGQAVRFSYDTPSHILTILVAAPTATALTVTPNPAGIGETVTLTASVSITEGSGIPTGAVTFRVDGEELGSAPVGSNGVATMTSSIKLGGTLTFTAEYHGTYDPSISVPVVIQTGHRTTTTLSVAPEGPSSYGEQVTLSANVAPVDSSAGAATGEVVFQSGETELGTVQVDGSGNAALSLTTLAVGEHVLSARFVPQGQFLTSRDEASHTVNLAAAQVVLESSRNPSDNGQSVTFTARVSAVTPAAGTPSGSVTFLDGKEQLAKVEVNAQGEASYTTATLEPGEHSITASYSGDTNFESKTSASVTQVVRSPETDAGTGDMDGGSAPDAGTSSDGGTTETDAGSGDMDAGPAPDAGSGDVDAGSGSTDAGSGPTDAGSGPTDAGSGSTDAGSGPTDAGSGNTDAGAGNTDAGTSDTDAGSGNTDAGSGATDAGSGNTDAGTGDTDAGSGNTDAGTTPGTDAGTQQRPDAGTGTDEIPPDGASGCGCGAGSSGGSPLLLLGMWMALTAIQSRRRASRQSRG</sequence>
<feature type="domain" description="Bacterial Ig-like" evidence="3">
    <location>
        <begin position="340"/>
        <end position="424"/>
    </location>
</feature>
<feature type="domain" description="Bacterial Ig-like" evidence="3">
    <location>
        <begin position="241"/>
        <end position="326"/>
    </location>
</feature>
<feature type="compositionally biased region" description="Low complexity" evidence="1">
    <location>
        <begin position="634"/>
        <end position="676"/>
    </location>
</feature>
<dbReference type="Gene3D" id="2.60.40.10">
    <property type="entry name" value="Immunoglobulins"/>
    <property type="match status" value="5"/>
</dbReference>
<evidence type="ECO:0000256" key="2">
    <source>
        <dbReference type="SAM" id="SignalP"/>
    </source>
</evidence>
<dbReference type="EMBL" id="CP071090">
    <property type="protein sequence ID" value="QSQ26293.1"/>
    <property type="molecule type" value="Genomic_DNA"/>
</dbReference>
<dbReference type="InterPro" id="IPR013783">
    <property type="entry name" value="Ig-like_fold"/>
</dbReference>
<dbReference type="Pfam" id="PF16640">
    <property type="entry name" value="Big_3_5"/>
    <property type="match status" value="3"/>
</dbReference>
<keyword evidence="6" id="KW-1185">Reference proteome</keyword>
<feature type="compositionally biased region" description="Low complexity" evidence="1">
    <location>
        <begin position="541"/>
        <end position="609"/>
    </location>
</feature>
<evidence type="ECO:0000256" key="1">
    <source>
        <dbReference type="SAM" id="MobiDB-lite"/>
    </source>
</evidence>
<evidence type="ECO:0000313" key="6">
    <source>
        <dbReference type="Proteomes" id="UP000662747"/>
    </source>
</evidence>
<evidence type="ECO:0000259" key="4">
    <source>
        <dbReference type="Pfam" id="PF22058"/>
    </source>
</evidence>
<evidence type="ECO:0000259" key="3">
    <source>
        <dbReference type="Pfam" id="PF16640"/>
    </source>
</evidence>
<proteinExistence type="predicted"/>
<organism evidence="5 6">
    <name type="scientific">Pyxidicoccus parkwayensis</name>
    <dbReference type="NCBI Taxonomy" id="2813578"/>
    <lineage>
        <taxon>Bacteria</taxon>
        <taxon>Pseudomonadati</taxon>
        <taxon>Myxococcota</taxon>
        <taxon>Myxococcia</taxon>
        <taxon>Myxococcales</taxon>
        <taxon>Cystobacterineae</taxon>
        <taxon>Myxococcaceae</taxon>
        <taxon>Pyxidicoccus</taxon>
    </lineage>
</organism>
<feature type="signal peptide" evidence="2">
    <location>
        <begin position="1"/>
        <end position="30"/>
    </location>
</feature>
<dbReference type="Proteomes" id="UP000662747">
    <property type="component" value="Chromosome"/>
</dbReference>
<dbReference type="RefSeq" id="WP_206727841.1">
    <property type="nucleotide sequence ID" value="NZ_CP071090.1"/>
</dbReference>
<feature type="compositionally biased region" description="Polar residues" evidence="1">
    <location>
        <begin position="500"/>
        <end position="522"/>
    </location>
</feature>
<protein>
    <submittedName>
        <fullName evidence="5">Ig-like domain repeat protein</fullName>
    </submittedName>
</protein>